<gene>
    <name evidence="3" type="ORF">LJ657_13015</name>
</gene>
<evidence type="ECO:0000313" key="4">
    <source>
        <dbReference type="Proteomes" id="UP001108029"/>
    </source>
</evidence>
<evidence type="ECO:0000313" key="3">
    <source>
        <dbReference type="EMBL" id="MCD9874586.1"/>
    </source>
</evidence>
<organism evidence="3 4">
    <name type="scientific">Streptomyces guryensis</name>
    <dbReference type="NCBI Taxonomy" id="2886947"/>
    <lineage>
        <taxon>Bacteria</taxon>
        <taxon>Bacillati</taxon>
        <taxon>Actinomycetota</taxon>
        <taxon>Actinomycetes</taxon>
        <taxon>Kitasatosporales</taxon>
        <taxon>Streptomycetaceae</taxon>
        <taxon>Streptomyces</taxon>
    </lineage>
</organism>
<keyword evidence="2" id="KW-1133">Transmembrane helix</keyword>
<keyword evidence="4" id="KW-1185">Reference proteome</keyword>
<dbReference type="Proteomes" id="UP001108029">
    <property type="component" value="Unassembled WGS sequence"/>
</dbReference>
<reference evidence="3" key="1">
    <citation type="submission" date="2021-12" db="EMBL/GenBank/DDBJ databases">
        <authorList>
            <person name="Lee J.-H."/>
            <person name="Kim S.-B."/>
        </authorList>
    </citation>
    <scope>NUCLEOTIDE SEQUENCE</scope>
    <source>
        <strain evidence="3">NR30</strain>
    </source>
</reference>
<accession>A0A9Q3Z4P4</accession>
<feature type="region of interest" description="Disordered" evidence="1">
    <location>
        <begin position="162"/>
        <end position="182"/>
    </location>
</feature>
<dbReference type="AlphaFoldDB" id="A0A9Q3Z4P4"/>
<comment type="caution">
    <text evidence="3">The sequence shown here is derived from an EMBL/GenBank/DDBJ whole genome shotgun (WGS) entry which is preliminary data.</text>
</comment>
<protein>
    <recommendedName>
        <fullName evidence="5">Secreted protein</fullName>
    </recommendedName>
</protein>
<name>A0A9Q3Z4P4_9ACTN</name>
<evidence type="ECO:0008006" key="5">
    <source>
        <dbReference type="Google" id="ProtNLM"/>
    </source>
</evidence>
<proteinExistence type="predicted"/>
<evidence type="ECO:0000256" key="2">
    <source>
        <dbReference type="SAM" id="Phobius"/>
    </source>
</evidence>
<keyword evidence="2" id="KW-0812">Transmembrane</keyword>
<feature type="transmembrane region" description="Helical" evidence="2">
    <location>
        <begin position="6"/>
        <end position="25"/>
    </location>
</feature>
<evidence type="ECO:0000256" key="1">
    <source>
        <dbReference type="SAM" id="MobiDB-lite"/>
    </source>
</evidence>
<sequence length="182" mass="20045">MSAFIQQLPALIGVVIGAFGSYLAVVRGDRVRFRREQAARWEERRLAVYSDYARSVKQTVTVTYRVASELGNGTHPDPLTPEEAKPLLAAANAGRDPAGEALIMLGSSEVVARSRAWVVTVMEMERFVREGTRDAEAWRALLDQQRAGRTAYYAAVREDLGLPPGHSARRPVRGGDPVSPQR</sequence>
<dbReference type="RefSeq" id="WP_232648710.1">
    <property type="nucleotide sequence ID" value="NZ_JAJSBI010000005.1"/>
</dbReference>
<keyword evidence="2" id="KW-0472">Membrane</keyword>
<dbReference type="EMBL" id="JAJSBI010000005">
    <property type="protein sequence ID" value="MCD9874586.1"/>
    <property type="molecule type" value="Genomic_DNA"/>
</dbReference>